<gene>
    <name evidence="2" type="ORF">BDN71DRAFT_1507392</name>
</gene>
<evidence type="ECO:0000256" key="1">
    <source>
        <dbReference type="SAM" id="SignalP"/>
    </source>
</evidence>
<evidence type="ECO:0000313" key="3">
    <source>
        <dbReference type="Proteomes" id="UP000807025"/>
    </source>
</evidence>
<dbReference type="AlphaFoldDB" id="A0A9P5ZYN6"/>
<accession>A0A9P5ZYN6</accession>
<comment type="caution">
    <text evidence="2">The sequence shown here is derived from an EMBL/GenBank/DDBJ whole genome shotgun (WGS) entry which is preliminary data.</text>
</comment>
<proteinExistence type="predicted"/>
<protein>
    <submittedName>
        <fullName evidence="2">Uncharacterized protein</fullName>
    </submittedName>
</protein>
<keyword evidence="3" id="KW-1185">Reference proteome</keyword>
<reference evidence="2" key="1">
    <citation type="submission" date="2020-11" db="EMBL/GenBank/DDBJ databases">
        <authorList>
            <consortium name="DOE Joint Genome Institute"/>
            <person name="Ahrendt S."/>
            <person name="Riley R."/>
            <person name="Andreopoulos W."/>
            <person name="Labutti K."/>
            <person name="Pangilinan J."/>
            <person name="Ruiz-Duenas F.J."/>
            <person name="Barrasa J.M."/>
            <person name="Sanchez-Garcia M."/>
            <person name="Camarero S."/>
            <person name="Miyauchi S."/>
            <person name="Serrano A."/>
            <person name="Linde D."/>
            <person name="Babiker R."/>
            <person name="Drula E."/>
            <person name="Ayuso-Fernandez I."/>
            <person name="Pacheco R."/>
            <person name="Padilla G."/>
            <person name="Ferreira P."/>
            <person name="Barriuso J."/>
            <person name="Kellner H."/>
            <person name="Castanera R."/>
            <person name="Alfaro M."/>
            <person name="Ramirez L."/>
            <person name="Pisabarro A.G."/>
            <person name="Kuo A."/>
            <person name="Tritt A."/>
            <person name="Lipzen A."/>
            <person name="He G."/>
            <person name="Yan M."/>
            <person name="Ng V."/>
            <person name="Cullen D."/>
            <person name="Martin F."/>
            <person name="Rosso M.-N."/>
            <person name="Henrissat B."/>
            <person name="Hibbett D."/>
            <person name="Martinez A.T."/>
            <person name="Grigoriev I.V."/>
        </authorList>
    </citation>
    <scope>NUCLEOTIDE SEQUENCE</scope>
    <source>
        <strain evidence="2">ATCC 90797</strain>
    </source>
</reference>
<sequence length="637" mass="67283">MFSRGLLVFLSACATVTFIGVNAANDWSKPCFEGECAYDLLPSSGSSGIIKLFGSPKSITDITPAAGWVILDCDPNVVDQEIRLVCESDDEDSGCQHIFDHHGPIDKIVRLPESCSSGPFARIASMVVAEDQSLPSHARSKISRRDGAAAEVHVVRIDSYFASVDPEKMGEVKFAFVGATVPGLDLNAAFDDGFFDFLNPIGDWVSHAANTVATAVSNTANTVATAVSTAAKSVASWAGKAYKDVSDLVGKLNHFEITPQVEGSVISLNTNGPLTFETPPPTCPSGAHTSVSVKVESTGSIQVKAGIVIVGNIIPPRIEEFAAFGGINGSVDAKLQVDLEFSGGFRYQKKLITDMGLPGLSLPPLITIGPYVTLDAIAQGHLELAVKVDVHLAYEFKDLEMWYPKEHKKLAVEKGVKSKDSDLSLQASAHLSAKGFVQGTLAPQIHLGVLAIGGAASASLWVGADAWVRASVVAEADASVSAGAVPGKKAGNAVAHAKAATPGHAAAAAKHDRKKGTRSTLQYVPPYSHQQRQLVGRNSIGFSGCLWIDAGLHLKGGATGNILSWSAGAELSIWESPPWELFYKCWAVGSAKDLKVSKPTYTMTQVDTLSKDKQECSAHLDLSAPISDRVVGQTLQK</sequence>
<dbReference type="Proteomes" id="UP000807025">
    <property type="component" value="Unassembled WGS sequence"/>
</dbReference>
<evidence type="ECO:0000313" key="2">
    <source>
        <dbReference type="EMBL" id="KAF9494714.1"/>
    </source>
</evidence>
<name>A0A9P5ZYN6_PLEER</name>
<feature type="signal peptide" evidence="1">
    <location>
        <begin position="1"/>
        <end position="23"/>
    </location>
</feature>
<feature type="chain" id="PRO_5040223493" evidence="1">
    <location>
        <begin position="24"/>
        <end position="637"/>
    </location>
</feature>
<dbReference type="EMBL" id="MU154569">
    <property type="protein sequence ID" value="KAF9494714.1"/>
    <property type="molecule type" value="Genomic_DNA"/>
</dbReference>
<keyword evidence="1" id="KW-0732">Signal</keyword>
<dbReference type="OrthoDB" id="160645at2759"/>
<organism evidence="2 3">
    <name type="scientific">Pleurotus eryngii</name>
    <name type="common">Boletus of the steppes</name>
    <dbReference type="NCBI Taxonomy" id="5323"/>
    <lineage>
        <taxon>Eukaryota</taxon>
        <taxon>Fungi</taxon>
        <taxon>Dikarya</taxon>
        <taxon>Basidiomycota</taxon>
        <taxon>Agaricomycotina</taxon>
        <taxon>Agaricomycetes</taxon>
        <taxon>Agaricomycetidae</taxon>
        <taxon>Agaricales</taxon>
        <taxon>Pleurotineae</taxon>
        <taxon>Pleurotaceae</taxon>
        <taxon>Pleurotus</taxon>
    </lineage>
</organism>